<dbReference type="AlphaFoldDB" id="A0A1M4WKG7"/>
<dbReference type="SUPFAM" id="SSF49464">
    <property type="entry name" value="Carboxypeptidase regulatory domain-like"/>
    <property type="match status" value="1"/>
</dbReference>
<proteinExistence type="predicted"/>
<evidence type="ECO:0000313" key="1">
    <source>
        <dbReference type="EMBL" id="SHE81801.1"/>
    </source>
</evidence>
<protein>
    <recommendedName>
        <fullName evidence="3">CarboxypepD_reg-like domain-containing protein</fullName>
    </recommendedName>
</protein>
<evidence type="ECO:0000313" key="2">
    <source>
        <dbReference type="Proteomes" id="UP000184108"/>
    </source>
</evidence>
<sequence>MVKFVCGNIDITDRKKIVFFLIFLFDFVFSQQTVTGRIVDDGGENISSVLIINMSTDQKTSSNSEGIFSIEASPNDELRFVKAEFTRVSTRVLTSGYNPQLLVTMIPIPRDVGEVKIVKKPTGDLEIDSRLAAKVDKGEIVREAVGLPQPVGKMREKPAEVKQVLLPILLGSLDVQGTYDLISGKARRQKRQYRYDDLQEHIMWVRNRVDNEYFTKAGIPEERISEFIQYSFEAKPQVRTYVKAKNLSGVLLRMEDTMPVYLERLKQRKQQE</sequence>
<organism evidence="1 2">
    <name type="scientific">Chryseobacterium vrystaatense</name>
    <dbReference type="NCBI Taxonomy" id="307480"/>
    <lineage>
        <taxon>Bacteria</taxon>
        <taxon>Pseudomonadati</taxon>
        <taxon>Bacteroidota</taxon>
        <taxon>Flavobacteriia</taxon>
        <taxon>Flavobacteriales</taxon>
        <taxon>Weeksellaceae</taxon>
        <taxon>Chryseobacterium group</taxon>
        <taxon>Chryseobacterium</taxon>
    </lineage>
</organism>
<dbReference type="RefSeq" id="WP_223878115.1">
    <property type="nucleotide sequence ID" value="NZ_FQVE01000001.1"/>
</dbReference>
<dbReference type="InterPro" id="IPR008969">
    <property type="entry name" value="CarboxyPept-like_regulatory"/>
</dbReference>
<gene>
    <name evidence="1" type="ORF">SAMN02787073_1188</name>
</gene>
<accession>A0A1M4WKG7</accession>
<reference evidence="2" key="1">
    <citation type="submission" date="2016-11" db="EMBL/GenBank/DDBJ databases">
        <authorList>
            <person name="Varghese N."/>
            <person name="Submissions S."/>
        </authorList>
    </citation>
    <scope>NUCLEOTIDE SEQUENCE [LARGE SCALE GENOMIC DNA]</scope>
    <source>
        <strain evidence="2">YR203</strain>
    </source>
</reference>
<name>A0A1M4WKG7_9FLAO</name>
<evidence type="ECO:0008006" key="3">
    <source>
        <dbReference type="Google" id="ProtNLM"/>
    </source>
</evidence>
<dbReference type="EMBL" id="FQVE01000001">
    <property type="protein sequence ID" value="SHE81801.1"/>
    <property type="molecule type" value="Genomic_DNA"/>
</dbReference>
<dbReference type="Proteomes" id="UP000184108">
    <property type="component" value="Unassembled WGS sequence"/>
</dbReference>